<feature type="compositionally biased region" description="Polar residues" evidence="1">
    <location>
        <begin position="44"/>
        <end position="56"/>
    </location>
</feature>
<feature type="non-terminal residue" evidence="2">
    <location>
        <position position="1"/>
    </location>
</feature>
<dbReference type="AlphaFoldDB" id="A0A8J2K736"/>
<comment type="caution">
    <text evidence="2">The sequence shown here is derived from an EMBL/GenBank/DDBJ whole genome shotgun (WGS) entry which is preliminary data.</text>
</comment>
<reference evidence="2" key="1">
    <citation type="submission" date="2021-06" db="EMBL/GenBank/DDBJ databases">
        <authorList>
            <person name="Hodson N. C."/>
            <person name="Mongue J. A."/>
            <person name="Jaron S. K."/>
        </authorList>
    </citation>
    <scope>NUCLEOTIDE SEQUENCE</scope>
</reference>
<evidence type="ECO:0000256" key="1">
    <source>
        <dbReference type="SAM" id="MobiDB-lite"/>
    </source>
</evidence>
<keyword evidence="3" id="KW-1185">Reference proteome</keyword>
<sequence length="75" mass="8373">EDRENPAFEDEFNSENEDGENLYGSIRNPAYNETYDGAGDDNYSYPTGPSLSNDANFNPMGSVARRNPLMSLEDD</sequence>
<evidence type="ECO:0000313" key="3">
    <source>
        <dbReference type="Proteomes" id="UP000708208"/>
    </source>
</evidence>
<feature type="compositionally biased region" description="Acidic residues" evidence="1">
    <location>
        <begin position="7"/>
        <end position="20"/>
    </location>
</feature>
<feature type="region of interest" description="Disordered" evidence="1">
    <location>
        <begin position="1"/>
        <end position="75"/>
    </location>
</feature>
<proteinExistence type="predicted"/>
<name>A0A8J2K736_9HEXA</name>
<protein>
    <submittedName>
        <fullName evidence="2">Uncharacterized protein</fullName>
    </submittedName>
</protein>
<dbReference type="Proteomes" id="UP000708208">
    <property type="component" value="Unassembled WGS sequence"/>
</dbReference>
<gene>
    <name evidence="2" type="ORF">AFUS01_LOCUS22772</name>
</gene>
<accession>A0A8J2K736</accession>
<evidence type="ECO:0000313" key="2">
    <source>
        <dbReference type="EMBL" id="CAG7734378.1"/>
    </source>
</evidence>
<organism evidence="2 3">
    <name type="scientific">Allacma fusca</name>
    <dbReference type="NCBI Taxonomy" id="39272"/>
    <lineage>
        <taxon>Eukaryota</taxon>
        <taxon>Metazoa</taxon>
        <taxon>Ecdysozoa</taxon>
        <taxon>Arthropoda</taxon>
        <taxon>Hexapoda</taxon>
        <taxon>Collembola</taxon>
        <taxon>Symphypleona</taxon>
        <taxon>Sminthuridae</taxon>
        <taxon>Allacma</taxon>
    </lineage>
</organism>
<dbReference type="EMBL" id="CAJVCH010268168">
    <property type="protein sequence ID" value="CAG7734378.1"/>
    <property type="molecule type" value="Genomic_DNA"/>
</dbReference>